<gene>
    <name evidence="3" type="ORF">LX78_00468</name>
</gene>
<keyword evidence="1" id="KW-0732">Signal</keyword>
<accession>A0A316DS25</accession>
<dbReference type="InterPro" id="IPR046232">
    <property type="entry name" value="DUF6265"/>
</dbReference>
<proteinExistence type="predicted"/>
<protein>
    <recommendedName>
        <fullName evidence="2">DUF6265 domain-containing protein</fullName>
    </recommendedName>
</protein>
<dbReference type="Pfam" id="PF19780">
    <property type="entry name" value="DUF6265"/>
    <property type="match status" value="1"/>
</dbReference>
<feature type="signal peptide" evidence="1">
    <location>
        <begin position="1"/>
        <end position="20"/>
    </location>
</feature>
<keyword evidence="4" id="KW-1185">Reference proteome</keyword>
<name>A0A316DS25_9FLAO</name>
<dbReference type="Proteomes" id="UP000245430">
    <property type="component" value="Unassembled WGS sequence"/>
</dbReference>
<dbReference type="OrthoDB" id="7567258at2"/>
<feature type="chain" id="PRO_5016334164" description="DUF6265 domain-containing protein" evidence="1">
    <location>
        <begin position="21"/>
        <end position="167"/>
    </location>
</feature>
<evidence type="ECO:0000313" key="4">
    <source>
        <dbReference type="Proteomes" id="UP000245430"/>
    </source>
</evidence>
<evidence type="ECO:0000259" key="2">
    <source>
        <dbReference type="Pfam" id="PF19780"/>
    </source>
</evidence>
<dbReference type="AlphaFoldDB" id="A0A316DS25"/>
<sequence>MKHLATFFIILFFISQNCIAQEQTIKFLENSMSPQASLEDISWIQGYWKGEAFGGITEEFWSPPLGDSMMFCFKLVVDNKVVFYELGGIRQVEETLLLQLKHFGNDFKGWEEKDETVDFKLVKIENNKVYFDQFTFEKVSENEMNLYVVIEENGTSEEVKFNYKKEK</sequence>
<reference evidence="3 4" key="1">
    <citation type="submission" date="2018-05" db="EMBL/GenBank/DDBJ databases">
        <title>Genomic Encyclopedia of Archaeal and Bacterial Type Strains, Phase II (KMG-II): from individual species to whole genera.</title>
        <authorList>
            <person name="Goeker M."/>
        </authorList>
    </citation>
    <scope>NUCLEOTIDE SEQUENCE [LARGE SCALE GENOMIC DNA]</scope>
    <source>
        <strain evidence="3 4">DSM 22637</strain>
    </source>
</reference>
<feature type="domain" description="DUF6265" evidence="2">
    <location>
        <begin position="42"/>
        <end position="149"/>
    </location>
</feature>
<evidence type="ECO:0000313" key="3">
    <source>
        <dbReference type="EMBL" id="PWK20765.1"/>
    </source>
</evidence>
<dbReference type="RefSeq" id="WP_109681024.1">
    <property type="nucleotide sequence ID" value="NZ_QGGP01000001.1"/>
</dbReference>
<organism evidence="3 4">
    <name type="scientific">Xanthomarina spongicola</name>
    <dbReference type="NCBI Taxonomy" id="570520"/>
    <lineage>
        <taxon>Bacteria</taxon>
        <taxon>Pseudomonadati</taxon>
        <taxon>Bacteroidota</taxon>
        <taxon>Flavobacteriia</taxon>
        <taxon>Flavobacteriales</taxon>
        <taxon>Flavobacteriaceae</taxon>
        <taxon>Xanthomarina</taxon>
    </lineage>
</organism>
<comment type="caution">
    <text evidence="3">The sequence shown here is derived from an EMBL/GenBank/DDBJ whole genome shotgun (WGS) entry which is preliminary data.</text>
</comment>
<dbReference type="EMBL" id="QGGP01000001">
    <property type="protein sequence ID" value="PWK20765.1"/>
    <property type="molecule type" value="Genomic_DNA"/>
</dbReference>
<evidence type="ECO:0000256" key="1">
    <source>
        <dbReference type="SAM" id="SignalP"/>
    </source>
</evidence>